<dbReference type="InterPro" id="IPR050961">
    <property type="entry name" value="BolA/IbaG_stress_morph_reg"/>
</dbReference>
<dbReference type="SUPFAM" id="SSF82657">
    <property type="entry name" value="BolA-like"/>
    <property type="match status" value="1"/>
</dbReference>
<dbReference type="Gene3D" id="3.30.300.90">
    <property type="entry name" value="BolA-like"/>
    <property type="match status" value="1"/>
</dbReference>
<sequence length="88" mass="10259">MNLDEVIERITPMIADAIEHEELIIGHEDNYFLTITIVSEIFDGLRPVKRQQMVYQPLNELIADGTIHAVKIKAMTAEEWRLHKKLNF</sequence>
<gene>
    <name evidence="3" type="ORF">OLW01_01580</name>
</gene>
<protein>
    <submittedName>
        <fullName evidence="3">BolA/IbaG family iron-sulfur metabolism protein</fullName>
    </submittedName>
</protein>
<evidence type="ECO:0000313" key="4">
    <source>
        <dbReference type="Proteomes" id="UP001163726"/>
    </source>
</evidence>
<dbReference type="InterPro" id="IPR036065">
    <property type="entry name" value="BolA-like_sf"/>
</dbReference>
<organism evidence="3 4">
    <name type="scientific">Catenovulum adriaticum</name>
    <dbReference type="NCBI Taxonomy" id="2984846"/>
    <lineage>
        <taxon>Bacteria</taxon>
        <taxon>Pseudomonadati</taxon>
        <taxon>Pseudomonadota</taxon>
        <taxon>Gammaproteobacteria</taxon>
        <taxon>Alteromonadales</taxon>
        <taxon>Alteromonadaceae</taxon>
        <taxon>Catenovulum</taxon>
    </lineage>
</organism>
<proteinExistence type="inferred from homology"/>
<evidence type="ECO:0000256" key="2">
    <source>
        <dbReference type="RuleBase" id="RU003860"/>
    </source>
</evidence>
<accession>A0ABY7ALV7</accession>
<keyword evidence="4" id="KW-1185">Reference proteome</keyword>
<dbReference type="Pfam" id="PF01722">
    <property type="entry name" value="BolA"/>
    <property type="match status" value="1"/>
</dbReference>
<dbReference type="PANTHER" id="PTHR46229:SF4">
    <property type="entry name" value="ACID STRESS PROTEIN IBAG"/>
    <property type="match status" value="1"/>
</dbReference>
<evidence type="ECO:0000313" key="3">
    <source>
        <dbReference type="EMBL" id="WAJ70537.1"/>
    </source>
</evidence>
<reference evidence="3" key="1">
    <citation type="submission" date="2022-10" db="EMBL/GenBank/DDBJ databases">
        <title>Catenovulum adriacola sp. nov. isolated in the Harbour of Susak.</title>
        <authorList>
            <person name="Schoch T."/>
            <person name="Reich S.J."/>
            <person name="Stoeferle S."/>
            <person name="Flaiz M."/>
            <person name="Kazda M."/>
            <person name="Riedel C.U."/>
            <person name="Duerre P."/>
        </authorList>
    </citation>
    <scope>NUCLEOTIDE SEQUENCE</scope>
    <source>
        <strain evidence="3">TS8</strain>
    </source>
</reference>
<comment type="similarity">
    <text evidence="1 2">Belongs to the BolA/IbaG family.</text>
</comment>
<dbReference type="PANTHER" id="PTHR46229">
    <property type="entry name" value="BOLA TRANSCRIPTION REGULATOR"/>
    <property type="match status" value="1"/>
</dbReference>
<dbReference type="EMBL" id="CP109965">
    <property type="protein sequence ID" value="WAJ70537.1"/>
    <property type="molecule type" value="Genomic_DNA"/>
</dbReference>
<dbReference type="Proteomes" id="UP001163726">
    <property type="component" value="Chromosome"/>
</dbReference>
<evidence type="ECO:0000256" key="1">
    <source>
        <dbReference type="ARBA" id="ARBA00005578"/>
    </source>
</evidence>
<dbReference type="InterPro" id="IPR002634">
    <property type="entry name" value="BolA"/>
</dbReference>
<name>A0ABY7ALV7_9ALTE</name>
<dbReference type="PIRSF" id="PIRSF003113">
    <property type="entry name" value="BolA"/>
    <property type="match status" value="1"/>
</dbReference>
<dbReference type="RefSeq" id="WP_268074887.1">
    <property type="nucleotide sequence ID" value="NZ_CP109965.1"/>
</dbReference>